<feature type="domain" description="SGNH hydrolase-type esterase" evidence="2">
    <location>
        <begin position="77"/>
        <end position="239"/>
    </location>
</feature>
<evidence type="ECO:0000256" key="1">
    <source>
        <dbReference type="SAM" id="SignalP"/>
    </source>
</evidence>
<dbReference type="InterPro" id="IPR036514">
    <property type="entry name" value="SGNH_hydro_sf"/>
</dbReference>
<gene>
    <name evidence="3" type="ORF">GTP44_06395</name>
</gene>
<dbReference type="GO" id="GO:0004622">
    <property type="term" value="F:phosphatidylcholine lysophospholipase activity"/>
    <property type="evidence" value="ECO:0007669"/>
    <property type="project" value="TreeGrafter"/>
</dbReference>
<protein>
    <submittedName>
        <fullName evidence="3">Mucin-desulfating sulfatase</fullName>
    </submittedName>
</protein>
<evidence type="ECO:0000259" key="2">
    <source>
        <dbReference type="Pfam" id="PF13472"/>
    </source>
</evidence>
<evidence type="ECO:0000313" key="4">
    <source>
        <dbReference type="Proteomes" id="UP000474565"/>
    </source>
</evidence>
<accession>A0A6L8MGD7</accession>
<comment type="caution">
    <text evidence="3">The sequence shown here is derived from an EMBL/GenBank/DDBJ whole genome shotgun (WGS) entry which is preliminary data.</text>
</comment>
<dbReference type="Proteomes" id="UP000474565">
    <property type="component" value="Unassembled WGS sequence"/>
</dbReference>
<dbReference type="PANTHER" id="PTHR30383:SF32">
    <property type="entry name" value="SGNH-HYDROLASE"/>
    <property type="match status" value="1"/>
</dbReference>
<dbReference type="AlphaFoldDB" id="A0A6L8MGD7"/>
<dbReference type="InterPro" id="IPR013830">
    <property type="entry name" value="SGNH_hydro"/>
</dbReference>
<feature type="signal peptide" evidence="1">
    <location>
        <begin position="1"/>
        <end position="24"/>
    </location>
</feature>
<dbReference type="PROSITE" id="PS51257">
    <property type="entry name" value="PROKAR_LIPOPROTEIN"/>
    <property type="match status" value="1"/>
</dbReference>
<feature type="chain" id="PRO_5026840208" evidence="1">
    <location>
        <begin position="25"/>
        <end position="253"/>
    </location>
</feature>
<reference evidence="3 4" key="1">
    <citation type="submission" date="2019-12" db="EMBL/GenBank/DDBJ databases">
        <title>Novel species isolated from a subtropical stream in China.</title>
        <authorList>
            <person name="Lu H."/>
        </authorList>
    </citation>
    <scope>NUCLEOTIDE SEQUENCE [LARGE SCALE GENOMIC DNA]</scope>
    <source>
        <strain evidence="3 4">FT50W</strain>
    </source>
</reference>
<dbReference type="PANTHER" id="PTHR30383">
    <property type="entry name" value="THIOESTERASE 1/PROTEASE 1/LYSOPHOSPHOLIPASE L1"/>
    <property type="match status" value="1"/>
</dbReference>
<dbReference type="Gene3D" id="3.40.50.1110">
    <property type="entry name" value="SGNH hydrolase"/>
    <property type="match status" value="1"/>
</dbReference>
<dbReference type="Pfam" id="PF13472">
    <property type="entry name" value="Lipase_GDSL_2"/>
    <property type="match status" value="1"/>
</dbReference>
<name>A0A6L8MGD7_9BURK</name>
<dbReference type="EMBL" id="WWCP01000004">
    <property type="protein sequence ID" value="MYM81584.1"/>
    <property type="molecule type" value="Genomic_DNA"/>
</dbReference>
<sequence>MMRKLMRKLMISVLLAAACAPVLAVDAPAVEKLDGGACSLTPAPRQKDYPWMSRVKWQQFYDEDVAVADKGGVDLLFVGDSITEMWNQEIFQRTFGGWRTANFGIGGDHTGNLLWRLQNGHAEKLHPKAVVLTIGVNNFGFCDATPEQAYKGVKAVVEQLRKIYPEARILLNAVLPYGQFTHSPQRVKVVELNRMVAGLNDGQHVFYQDYGLFFLQPNGDISAEVMGDFLHPSAKGYQIWADAMLPAVRKLMD</sequence>
<dbReference type="InterPro" id="IPR051532">
    <property type="entry name" value="Ester_Hydrolysis_Enzymes"/>
</dbReference>
<dbReference type="SUPFAM" id="SSF52266">
    <property type="entry name" value="SGNH hydrolase"/>
    <property type="match status" value="1"/>
</dbReference>
<organism evidence="3 4">
    <name type="scientific">Duganella lactea</name>
    <dbReference type="NCBI Taxonomy" id="2692173"/>
    <lineage>
        <taxon>Bacteria</taxon>
        <taxon>Pseudomonadati</taxon>
        <taxon>Pseudomonadota</taxon>
        <taxon>Betaproteobacteria</taxon>
        <taxon>Burkholderiales</taxon>
        <taxon>Oxalobacteraceae</taxon>
        <taxon>Telluria group</taxon>
        <taxon>Duganella</taxon>
    </lineage>
</organism>
<dbReference type="RefSeq" id="WP_161018761.1">
    <property type="nucleotide sequence ID" value="NZ_WWCP01000004.1"/>
</dbReference>
<proteinExistence type="predicted"/>
<evidence type="ECO:0000313" key="3">
    <source>
        <dbReference type="EMBL" id="MYM81584.1"/>
    </source>
</evidence>
<keyword evidence="1" id="KW-0732">Signal</keyword>